<accession>A0A5C8GJ76</accession>
<keyword evidence="1" id="KW-0808">Transferase</keyword>
<reference evidence="2" key="1">
    <citation type="submission" date="2019-05" db="EMBL/GenBank/DDBJ databases">
        <title>Prevotella brunnea sp. nov., isolated from a wound of a patient.</title>
        <authorList>
            <person name="Buhl M."/>
        </authorList>
    </citation>
    <scope>NUCLEOTIDE SEQUENCE [LARGE SCALE GENOMIC DNA]</scope>
    <source>
        <strain evidence="2">A2672</strain>
    </source>
</reference>
<dbReference type="AlphaFoldDB" id="A0A5C8GJ76"/>
<evidence type="ECO:0000313" key="2">
    <source>
        <dbReference type="Proteomes" id="UP000321612"/>
    </source>
</evidence>
<dbReference type="Pfam" id="PF14907">
    <property type="entry name" value="NTP_transf_5"/>
    <property type="match status" value="1"/>
</dbReference>
<dbReference type="OrthoDB" id="9812148at2"/>
<proteinExistence type="predicted"/>
<dbReference type="GO" id="GO:0016740">
    <property type="term" value="F:transferase activity"/>
    <property type="evidence" value="ECO:0007669"/>
    <property type="project" value="UniProtKB-KW"/>
</dbReference>
<protein>
    <submittedName>
        <fullName evidence="1">Nucleotidyltransferase family protein</fullName>
    </submittedName>
</protein>
<organism evidence="1 2">
    <name type="scientific">Prevotella brunnea</name>
    <dbReference type="NCBI Taxonomy" id="2508867"/>
    <lineage>
        <taxon>Bacteria</taxon>
        <taxon>Pseudomonadati</taxon>
        <taxon>Bacteroidota</taxon>
        <taxon>Bacteroidia</taxon>
        <taxon>Bacteroidales</taxon>
        <taxon>Prevotellaceae</taxon>
        <taxon>Prevotella</taxon>
    </lineage>
</organism>
<gene>
    <name evidence="1" type="ORF">ETF27_06335</name>
</gene>
<dbReference type="InterPro" id="IPR039498">
    <property type="entry name" value="NTP_transf_5"/>
</dbReference>
<sequence length="371" mass="44227">MTKTEQTLLALIKYMVNGTETFKLDDNINWEQLIRLSNLQGISILIIDGLQQYLSAHPECRLFDEENSADRLRRLQWFGQVVIHERMYAKHRKEIANLSRLYAKVAIKMMVLKGYGLSLDWPVPNHRSVGDMDVYHYGRWQEADALVEKECGIKIDRGHEHHTLFNFNGILVENHYDFINTKAHRDAPKIETRLKKLAEKGNMEIEMKMEDAKIYLPSADFNAIFLMRHMGQHFSGERLSLRQVLDWGFFMRAHHAEVDWLSTINFLKEIGLYKFFNRINAICVNHLGFSEESFPTIERRENIEQRILMDIFHPEFDKKKPEKGMFPILLFKFNRWWNNRWKHKMIYNDDLLMTFVTLTWSHLKRYKSITD</sequence>
<name>A0A5C8GJ76_9BACT</name>
<keyword evidence="2" id="KW-1185">Reference proteome</keyword>
<comment type="caution">
    <text evidence="1">The sequence shown here is derived from an EMBL/GenBank/DDBJ whole genome shotgun (WGS) entry which is preliminary data.</text>
</comment>
<dbReference type="EMBL" id="SDIK01000046">
    <property type="protein sequence ID" value="TXJ62045.1"/>
    <property type="molecule type" value="Genomic_DNA"/>
</dbReference>
<dbReference type="Proteomes" id="UP000321612">
    <property type="component" value="Unassembled WGS sequence"/>
</dbReference>
<dbReference type="RefSeq" id="WP_130830449.1">
    <property type="nucleotide sequence ID" value="NZ_SDIK01000046.1"/>
</dbReference>
<evidence type="ECO:0000313" key="1">
    <source>
        <dbReference type="EMBL" id="TXJ62045.1"/>
    </source>
</evidence>